<protein>
    <recommendedName>
        <fullName evidence="3">3-oxoacyl-[acyl-carrier protein] reductase</fullName>
    </recommendedName>
</protein>
<dbReference type="InterPro" id="IPR036291">
    <property type="entry name" value="NAD(P)-bd_dom_sf"/>
</dbReference>
<dbReference type="Proteomes" id="UP000248806">
    <property type="component" value="Unassembled WGS sequence"/>
</dbReference>
<reference evidence="1 2" key="1">
    <citation type="submission" date="2018-06" db="EMBL/GenBank/DDBJ databases">
        <title>Genomic Encyclopedia of Archaeal and Bacterial Type Strains, Phase II (KMG-II): from individual species to whole genera.</title>
        <authorList>
            <person name="Goeker M."/>
        </authorList>
    </citation>
    <scope>NUCLEOTIDE SEQUENCE [LARGE SCALE GENOMIC DNA]</scope>
    <source>
        <strain evidence="1 2">ATCC BAA-1881</strain>
    </source>
</reference>
<dbReference type="EMBL" id="QKUF01000010">
    <property type="protein sequence ID" value="PZW28370.1"/>
    <property type="molecule type" value="Genomic_DNA"/>
</dbReference>
<evidence type="ECO:0008006" key="3">
    <source>
        <dbReference type="Google" id="ProtNLM"/>
    </source>
</evidence>
<gene>
    <name evidence="1" type="ORF">EI42_03124</name>
</gene>
<name>A0A326U6D5_THEHA</name>
<comment type="caution">
    <text evidence="1">The sequence shown here is derived from an EMBL/GenBank/DDBJ whole genome shotgun (WGS) entry which is preliminary data.</text>
</comment>
<dbReference type="AlphaFoldDB" id="A0A326U6D5"/>
<dbReference type="RefSeq" id="WP_281278856.1">
    <property type="nucleotide sequence ID" value="NZ_BIFX01000001.1"/>
</dbReference>
<evidence type="ECO:0000313" key="2">
    <source>
        <dbReference type="Proteomes" id="UP000248806"/>
    </source>
</evidence>
<evidence type="ECO:0000313" key="1">
    <source>
        <dbReference type="EMBL" id="PZW28370.1"/>
    </source>
</evidence>
<dbReference type="Gene3D" id="3.40.50.720">
    <property type="entry name" value="NAD(P)-binding Rossmann-like Domain"/>
    <property type="match status" value="1"/>
</dbReference>
<keyword evidence="2" id="KW-1185">Reference proteome</keyword>
<dbReference type="SUPFAM" id="SSF51735">
    <property type="entry name" value="NAD(P)-binding Rossmann-fold domains"/>
    <property type="match status" value="1"/>
</dbReference>
<sequence>MGKLDGKVAIVTGAGRGIGRAIAAAYLQGSISDDHGRARAG</sequence>
<proteinExistence type="predicted"/>
<organism evidence="1 2">
    <name type="scientific">Thermosporothrix hazakensis</name>
    <dbReference type="NCBI Taxonomy" id="644383"/>
    <lineage>
        <taxon>Bacteria</taxon>
        <taxon>Bacillati</taxon>
        <taxon>Chloroflexota</taxon>
        <taxon>Ktedonobacteria</taxon>
        <taxon>Ktedonobacterales</taxon>
        <taxon>Thermosporotrichaceae</taxon>
        <taxon>Thermosporothrix</taxon>
    </lineage>
</organism>
<accession>A0A326U6D5</accession>